<organism evidence="2">
    <name type="scientific">Amphimedon queenslandica</name>
    <name type="common">Sponge</name>
    <dbReference type="NCBI Taxonomy" id="400682"/>
    <lineage>
        <taxon>Eukaryota</taxon>
        <taxon>Metazoa</taxon>
        <taxon>Porifera</taxon>
        <taxon>Demospongiae</taxon>
        <taxon>Heteroscleromorpha</taxon>
        <taxon>Haplosclerida</taxon>
        <taxon>Niphatidae</taxon>
        <taxon>Amphimedon</taxon>
    </lineage>
</organism>
<dbReference type="InParanoid" id="A0A1X7V3C7"/>
<dbReference type="AlphaFoldDB" id="A0A1X7V3C7"/>
<dbReference type="EnsemblMetazoa" id="Aqu2.1.34304_001">
    <property type="protein sequence ID" value="Aqu2.1.34304_001"/>
    <property type="gene ID" value="Aqu2.1.34304"/>
</dbReference>
<evidence type="ECO:0000256" key="1">
    <source>
        <dbReference type="SAM" id="Phobius"/>
    </source>
</evidence>
<name>A0A1X7V3C7_AMPQE</name>
<protein>
    <submittedName>
        <fullName evidence="2">Uncharacterized protein</fullName>
    </submittedName>
</protein>
<sequence>MINMIVVMMKYYHQTLTLMMTWPLWMSLIFMYNNSVLIQCFYNAC</sequence>
<evidence type="ECO:0000313" key="2">
    <source>
        <dbReference type="EnsemblMetazoa" id="Aqu2.1.34304_001"/>
    </source>
</evidence>
<keyword evidence="1" id="KW-0812">Transmembrane</keyword>
<feature type="transmembrane region" description="Helical" evidence="1">
    <location>
        <begin position="12"/>
        <end position="32"/>
    </location>
</feature>
<keyword evidence="1" id="KW-1133">Transmembrane helix</keyword>
<reference evidence="2" key="1">
    <citation type="submission" date="2017-05" db="UniProtKB">
        <authorList>
            <consortium name="EnsemblMetazoa"/>
        </authorList>
    </citation>
    <scope>IDENTIFICATION</scope>
</reference>
<proteinExistence type="predicted"/>
<accession>A0A1X7V3C7</accession>
<keyword evidence="1" id="KW-0472">Membrane</keyword>